<evidence type="ECO:0000313" key="2">
    <source>
        <dbReference type="EMBL" id="GGA66498.1"/>
    </source>
</evidence>
<dbReference type="RefSeq" id="WP_229668817.1">
    <property type="nucleotide sequence ID" value="NZ_BMJB01000001.1"/>
</dbReference>
<dbReference type="InterPro" id="IPR013830">
    <property type="entry name" value="SGNH_hydro"/>
</dbReference>
<comment type="caution">
    <text evidence="2">The sequence shown here is derived from an EMBL/GenBank/DDBJ whole genome shotgun (WGS) entry which is preliminary data.</text>
</comment>
<dbReference type="CDD" id="cd01830">
    <property type="entry name" value="XynE_like"/>
    <property type="match status" value="1"/>
</dbReference>
<protein>
    <recommendedName>
        <fullName evidence="1">SGNH hydrolase-type esterase domain-containing protein</fullName>
    </recommendedName>
</protein>
<gene>
    <name evidence="2" type="ORF">GCM10011507_17530</name>
</gene>
<dbReference type="Gene3D" id="3.40.50.1110">
    <property type="entry name" value="SGNH hydrolase"/>
    <property type="match status" value="1"/>
</dbReference>
<evidence type="ECO:0000313" key="3">
    <source>
        <dbReference type="Proteomes" id="UP000648801"/>
    </source>
</evidence>
<reference evidence="2" key="1">
    <citation type="journal article" date="2014" name="Int. J. Syst. Evol. Microbiol.">
        <title>Complete genome sequence of Corynebacterium casei LMG S-19264T (=DSM 44701T), isolated from a smear-ripened cheese.</title>
        <authorList>
            <consortium name="US DOE Joint Genome Institute (JGI-PGF)"/>
            <person name="Walter F."/>
            <person name="Albersmeier A."/>
            <person name="Kalinowski J."/>
            <person name="Ruckert C."/>
        </authorList>
    </citation>
    <scope>NUCLEOTIDE SEQUENCE</scope>
    <source>
        <strain evidence="2">CGMCC 1.15447</strain>
    </source>
</reference>
<name>A0A916RRS6_9BACT</name>
<dbReference type="SUPFAM" id="SSF52266">
    <property type="entry name" value="SGNH hydrolase"/>
    <property type="match status" value="1"/>
</dbReference>
<dbReference type="Proteomes" id="UP000648801">
    <property type="component" value="Unassembled WGS sequence"/>
</dbReference>
<proteinExistence type="predicted"/>
<evidence type="ECO:0000259" key="1">
    <source>
        <dbReference type="Pfam" id="PF13472"/>
    </source>
</evidence>
<feature type="domain" description="SGNH hydrolase-type esterase" evidence="1">
    <location>
        <begin position="152"/>
        <end position="343"/>
    </location>
</feature>
<dbReference type="AlphaFoldDB" id="A0A916RRS6"/>
<dbReference type="PANTHER" id="PTHR43784:SF2">
    <property type="entry name" value="GDSL-LIKE LIPASE_ACYLHYDROLASE, PUTATIVE (AFU_ORTHOLOGUE AFUA_2G00820)-RELATED"/>
    <property type="match status" value="1"/>
</dbReference>
<dbReference type="Pfam" id="PF13472">
    <property type="entry name" value="Lipase_GDSL_2"/>
    <property type="match status" value="1"/>
</dbReference>
<dbReference type="InterPro" id="IPR036514">
    <property type="entry name" value="SGNH_hydro_sf"/>
</dbReference>
<keyword evidence="3" id="KW-1185">Reference proteome</keyword>
<accession>A0A916RRS6</accession>
<organism evidence="2 3">
    <name type="scientific">Edaphobacter acidisoli</name>
    <dbReference type="NCBI Taxonomy" id="2040573"/>
    <lineage>
        <taxon>Bacteria</taxon>
        <taxon>Pseudomonadati</taxon>
        <taxon>Acidobacteriota</taxon>
        <taxon>Terriglobia</taxon>
        <taxon>Terriglobales</taxon>
        <taxon>Acidobacteriaceae</taxon>
        <taxon>Edaphobacter</taxon>
    </lineage>
</organism>
<dbReference type="EMBL" id="BMJB01000001">
    <property type="protein sequence ID" value="GGA66498.1"/>
    <property type="molecule type" value="Genomic_DNA"/>
</dbReference>
<reference evidence="2" key="2">
    <citation type="submission" date="2020-09" db="EMBL/GenBank/DDBJ databases">
        <authorList>
            <person name="Sun Q."/>
            <person name="Zhou Y."/>
        </authorList>
    </citation>
    <scope>NUCLEOTIDE SEQUENCE</scope>
    <source>
        <strain evidence="2">CGMCC 1.15447</strain>
    </source>
</reference>
<dbReference type="GO" id="GO:0016788">
    <property type="term" value="F:hydrolase activity, acting on ester bonds"/>
    <property type="evidence" value="ECO:0007669"/>
    <property type="project" value="UniProtKB-ARBA"/>
</dbReference>
<dbReference type="InterPro" id="IPR053140">
    <property type="entry name" value="GDSL_Rv0518-like"/>
</dbReference>
<dbReference type="PANTHER" id="PTHR43784">
    <property type="entry name" value="GDSL-LIKE LIPASE/ACYLHYDROLASE, PUTATIVE (AFU_ORTHOLOGUE AFUA_2G00820)-RELATED"/>
    <property type="match status" value="1"/>
</dbReference>
<sequence length="356" mass="37961">MDTTFREIVHISLGGNSVRIIVSNEFGLDSLTIGAASIARSAGSDAIDTASAQTLTFSGRASVTVPPGALAVSDPVNLKVPALSDLAVSLFVPQQPMRQVSIHNFADQTNYMASGNIVSDKTLNSAEKIYSWPFLKGVDVMASDKSAAIVTFGDSITDGAHSTRDANLRWPDVLARRLQADKKTAQLSVLNEGIGGNRVLHDNTGPSALARFDRDVLSQSGVKYLIILESINDIGHAYSLEDPYDVVTADDLIAGLSQLATRAHTHGIKVYGATLTPYMGAKYSSPAGEKVREAVNQWIRTTNQLDGYIDFEKVTRDSANPPAFSDAAGSTDDLHPGDSGYKLMGDSIDLKLFAGK</sequence>